<dbReference type="InterPro" id="IPR050173">
    <property type="entry name" value="ABC_transporter_C-like"/>
</dbReference>
<evidence type="ECO:0000313" key="10">
    <source>
        <dbReference type="Proteomes" id="UP000675881"/>
    </source>
</evidence>
<dbReference type="Pfam" id="PF00664">
    <property type="entry name" value="ABC_membrane"/>
    <property type="match status" value="3"/>
</dbReference>
<comment type="subcellular location">
    <subcellularLocation>
        <location evidence="1">Vacuole membrane</location>
        <topology evidence="1">Multi-pass membrane protein</topology>
    </subcellularLocation>
</comment>
<dbReference type="Proteomes" id="UP000675881">
    <property type="component" value="Chromosome 1"/>
</dbReference>
<dbReference type="PANTHER" id="PTHR24223">
    <property type="entry name" value="ATP-BINDING CASSETTE SUB-FAMILY C"/>
    <property type="match status" value="1"/>
</dbReference>
<dbReference type="AlphaFoldDB" id="A0A7R8GYS8"/>
<evidence type="ECO:0000256" key="8">
    <source>
        <dbReference type="ARBA" id="ARBA00023136"/>
    </source>
</evidence>
<evidence type="ECO:0000256" key="5">
    <source>
        <dbReference type="ARBA" id="ARBA00022741"/>
    </source>
</evidence>
<dbReference type="PROSITE" id="PS50929">
    <property type="entry name" value="ABC_TM1F"/>
    <property type="match status" value="3"/>
</dbReference>
<reference evidence="9" key="1">
    <citation type="submission" date="2021-02" db="EMBL/GenBank/DDBJ databases">
        <authorList>
            <person name="Bekaert M."/>
        </authorList>
    </citation>
    <scope>NUCLEOTIDE SEQUENCE</scope>
    <source>
        <strain evidence="9">IoA-00</strain>
    </source>
</reference>
<evidence type="ECO:0000256" key="4">
    <source>
        <dbReference type="ARBA" id="ARBA00022737"/>
    </source>
</evidence>
<dbReference type="EMBL" id="HG994580">
    <property type="protein sequence ID" value="CAF2752223.1"/>
    <property type="molecule type" value="Genomic_DNA"/>
</dbReference>
<evidence type="ECO:0000256" key="2">
    <source>
        <dbReference type="ARBA" id="ARBA00022448"/>
    </source>
</evidence>
<dbReference type="PROSITE" id="PS50893">
    <property type="entry name" value="ABC_TRANSPORTER_2"/>
    <property type="match status" value="2"/>
</dbReference>
<dbReference type="OrthoDB" id="6500128at2759"/>
<evidence type="ECO:0000256" key="3">
    <source>
        <dbReference type="ARBA" id="ARBA00022692"/>
    </source>
</evidence>
<dbReference type="Gene3D" id="1.20.1560.10">
    <property type="entry name" value="ABC transporter type 1, transmembrane domain"/>
    <property type="match status" value="3"/>
</dbReference>
<evidence type="ECO:0000256" key="6">
    <source>
        <dbReference type="ARBA" id="ARBA00022840"/>
    </source>
</evidence>
<dbReference type="GO" id="GO:0016020">
    <property type="term" value="C:membrane"/>
    <property type="evidence" value="ECO:0007669"/>
    <property type="project" value="UniProtKB-SubCell"/>
</dbReference>
<keyword evidence="6" id="KW-0067">ATP-binding</keyword>
<dbReference type="SUPFAM" id="SSF52540">
    <property type="entry name" value="P-loop containing nucleoside triphosphate hydrolases"/>
    <property type="match status" value="2"/>
</dbReference>
<keyword evidence="7" id="KW-1133">Transmembrane helix</keyword>
<dbReference type="GO" id="GO:0016887">
    <property type="term" value="F:ATP hydrolysis activity"/>
    <property type="evidence" value="ECO:0007669"/>
    <property type="project" value="InterPro"/>
</dbReference>
<dbReference type="PROSITE" id="PS00211">
    <property type="entry name" value="ABC_TRANSPORTER_1"/>
    <property type="match status" value="1"/>
</dbReference>
<dbReference type="InterPro" id="IPR011527">
    <property type="entry name" value="ABC1_TM_dom"/>
</dbReference>
<dbReference type="Pfam" id="PF00005">
    <property type="entry name" value="ABC_tran"/>
    <property type="match status" value="1"/>
</dbReference>
<dbReference type="CDD" id="cd03250">
    <property type="entry name" value="ABCC_MRP_domain1"/>
    <property type="match status" value="1"/>
</dbReference>
<dbReference type="InterPro" id="IPR036640">
    <property type="entry name" value="ABC1_TM_sf"/>
</dbReference>
<keyword evidence="5" id="KW-0547">Nucleotide-binding</keyword>
<accession>A0A7R8GYS8</accession>
<dbReference type="GO" id="GO:0140359">
    <property type="term" value="F:ABC-type transporter activity"/>
    <property type="evidence" value="ECO:0007669"/>
    <property type="project" value="InterPro"/>
</dbReference>
<gene>
    <name evidence="9" type="ORF">LSAA_603</name>
</gene>
<dbReference type="InterPro" id="IPR027417">
    <property type="entry name" value="P-loop_NTPase"/>
</dbReference>
<keyword evidence="8" id="KW-0472">Membrane</keyword>
<dbReference type="PANTHER" id="PTHR24223:SF443">
    <property type="entry name" value="MULTIDRUG-RESISTANCE LIKE PROTEIN 1, ISOFORM I"/>
    <property type="match status" value="1"/>
</dbReference>
<dbReference type="SMART" id="SM00382">
    <property type="entry name" value="AAA"/>
    <property type="match status" value="1"/>
</dbReference>
<keyword evidence="10" id="KW-1185">Reference proteome</keyword>
<dbReference type="FunFam" id="3.40.50.300:FF:000997">
    <property type="entry name" value="Multidrug resistance-associated protein 1"/>
    <property type="match status" value="1"/>
</dbReference>
<evidence type="ECO:0000256" key="7">
    <source>
        <dbReference type="ARBA" id="ARBA00022989"/>
    </source>
</evidence>
<keyword evidence="4" id="KW-0677">Repeat</keyword>
<evidence type="ECO:0000256" key="1">
    <source>
        <dbReference type="ARBA" id="ARBA00004128"/>
    </source>
</evidence>
<dbReference type="SUPFAM" id="SSF90123">
    <property type="entry name" value="ABC transporter transmembrane region"/>
    <property type="match status" value="2"/>
</dbReference>
<dbReference type="Gene3D" id="3.40.50.300">
    <property type="entry name" value="P-loop containing nucleotide triphosphate hydrolases"/>
    <property type="match status" value="2"/>
</dbReference>
<organism evidence="9 10">
    <name type="scientific">Lepeophtheirus salmonis</name>
    <name type="common">Salmon louse</name>
    <name type="synonym">Caligus salmonis</name>
    <dbReference type="NCBI Taxonomy" id="72036"/>
    <lineage>
        <taxon>Eukaryota</taxon>
        <taxon>Metazoa</taxon>
        <taxon>Ecdysozoa</taxon>
        <taxon>Arthropoda</taxon>
        <taxon>Crustacea</taxon>
        <taxon>Multicrustacea</taxon>
        <taxon>Hexanauplia</taxon>
        <taxon>Copepoda</taxon>
        <taxon>Siphonostomatoida</taxon>
        <taxon>Caligidae</taxon>
        <taxon>Lepeophtheirus</taxon>
    </lineage>
</organism>
<proteinExistence type="predicted"/>
<dbReference type="InterPro" id="IPR003439">
    <property type="entry name" value="ABC_transporter-like_ATP-bd"/>
</dbReference>
<keyword evidence="2" id="KW-0813">Transport</keyword>
<protein>
    <submittedName>
        <fullName evidence="9">ABCC1</fullName>
    </submittedName>
</protein>
<dbReference type="CDD" id="cd18595">
    <property type="entry name" value="ABC_6TM_MRP1_2_3_6_D1_like"/>
    <property type="match status" value="1"/>
</dbReference>
<dbReference type="InterPro" id="IPR003593">
    <property type="entry name" value="AAA+_ATPase"/>
</dbReference>
<dbReference type="InterPro" id="IPR017871">
    <property type="entry name" value="ABC_transporter-like_CS"/>
</dbReference>
<sequence>MKLKTSITSLIYRKALRIHSTRDDTTSGEIVNLMSVDVQKIVDLMPLLNTIWSGPLQIIAAIYLLINTLGYSALAGVLVMFLLIPINGFIAVRMKNAQMKQMKKKDERVKKMNEILQGIKIIKLYAWESSFFSKLISSIRVEEIKLLKLSSKYFGFMMLTISSTTFFISLFTFIVYVVSDPENHILDSEKIFVSISLFNILRLKRINKFLASEELEEGILVRSNSHDHQAICIHPSSSFSWKGSSESLFKDISMDVNRGNLIAIIGPVGSGKSSLISALLGEMLFTSKGTNPVEIHGSVAYTPQNAWMQNVSVKDNILFGRKFNKNWYDEVLKACSLESDMEVFPSGDSTEIGEKGINLSGGQKQRISLARAVYSQSDIYFLDDPLAAVDSHVAKHLFEEVIGSNGLLRGKTRILVTHNLSFLHLVDEIYFLKDGEITEKGTYKELMEKNCDFSELISNHANNKITNQSDSEKVMEKINEEGTKQPIETNFKIYDEETLHTGQVGIRVYCDGLLCLAFSLVGCKKQHRYILPFGNLCGLLDASRILHGTLFQCIIKTPMSFFDTTPLGRILNRFGQDIEVLDTKMSFLHLWIHDCLSSSRQLKRLSSVATSPIYSHFGETLSGINTVRAYSLEKAFYSEFERRLDEYQKRNFPVIMADRWLGIRINLIGNFIIFASALFSVLSRDTITPGQLGLNVSSSLAITSILSWVIRMYSDLENNIVAVERIKEYSNKESEAPWELEEDLKLNSSWPLKGEITIKNLSLKYRKDLDWVLRDINVHISPGDKMITIDGVDIKKMGLHTLRSKLTIIPQDPTLFSGTLRLNLDPFGLFKDMELIESLKHAYLQDFLKEDGLDKLICLARALLRKNKVLIMDEATAAVDSETDKLIQKAIKDNFRDSTVLTIAHRLQTVLDYSKIIVIDSGCIIEYDSPKNLLSDSSSTFYKMCLNSGINQ</sequence>
<keyword evidence="3" id="KW-0812">Transmembrane</keyword>
<name>A0A7R8GYS8_LEPSM</name>
<evidence type="ECO:0000313" key="9">
    <source>
        <dbReference type="EMBL" id="CAF2752223.1"/>
    </source>
</evidence>
<dbReference type="GO" id="GO:0005524">
    <property type="term" value="F:ATP binding"/>
    <property type="evidence" value="ECO:0007669"/>
    <property type="project" value="UniProtKB-KW"/>
</dbReference>